<evidence type="ECO:0000256" key="3">
    <source>
        <dbReference type="ARBA" id="ARBA00022576"/>
    </source>
</evidence>
<gene>
    <name evidence="7" type="ORF">SM757_19220</name>
</gene>
<evidence type="ECO:0000256" key="2">
    <source>
        <dbReference type="ARBA" id="ARBA00008954"/>
    </source>
</evidence>
<dbReference type="InterPro" id="IPR004637">
    <property type="entry name" value="Dat"/>
</dbReference>
<comment type="caution">
    <text evidence="7">The sequence shown here is derived from an EMBL/GenBank/DDBJ whole genome shotgun (WGS) entry which is preliminary data.</text>
</comment>
<evidence type="ECO:0000256" key="1">
    <source>
        <dbReference type="ARBA" id="ARBA00001933"/>
    </source>
</evidence>
<dbReference type="NCBIfam" id="TIGR00709">
    <property type="entry name" value="dat"/>
    <property type="match status" value="1"/>
</dbReference>
<dbReference type="CDD" id="cd00610">
    <property type="entry name" value="OAT_like"/>
    <property type="match status" value="1"/>
</dbReference>
<proteinExistence type="inferred from homology"/>
<keyword evidence="5 6" id="KW-0663">Pyridoxal phosphate</keyword>
<protein>
    <submittedName>
        <fullName evidence="7">Diaminobutyrate--2-oxoglutarate transaminase family protein</fullName>
    </submittedName>
</protein>
<dbReference type="InterPro" id="IPR049704">
    <property type="entry name" value="Aminotrans_3_PPA_site"/>
</dbReference>
<dbReference type="Pfam" id="PF00202">
    <property type="entry name" value="Aminotran_3"/>
    <property type="match status" value="1"/>
</dbReference>
<comment type="similarity">
    <text evidence="2 6">Belongs to the class-III pyridoxal-phosphate-dependent aminotransferase family.</text>
</comment>
<reference evidence="7 8" key="1">
    <citation type="submission" date="2023-11" db="EMBL/GenBank/DDBJ databases">
        <title>Draft genome of Azohydromonas lata strain H1 (DSM1123), a polyhydroxyalkanoate producer.</title>
        <authorList>
            <person name="Traversa D."/>
            <person name="D'Addabbo P."/>
            <person name="Pazzani C."/>
            <person name="Manzari C."/>
            <person name="Chiara M."/>
            <person name="Scrascia M."/>
        </authorList>
    </citation>
    <scope>NUCLEOTIDE SEQUENCE [LARGE SCALE GENOMIC DNA]</scope>
    <source>
        <strain evidence="7 8">H1</strain>
    </source>
</reference>
<dbReference type="Gene3D" id="3.90.1150.10">
    <property type="entry name" value="Aspartate Aminotransferase, domain 1"/>
    <property type="match status" value="1"/>
</dbReference>
<name>A0ABU5IHT7_9BURK</name>
<dbReference type="EMBL" id="JAXOJX010000033">
    <property type="protein sequence ID" value="MDZ5458714.1"/>
    <property type="molecule type" value="Genomic_DNA"/>
</dbReference>
<dbReference type="InterPro" id="IPR015424">
    <property type="entry name" value="PyrdxlP-dep_Trfase"/>
</dbReference>
<evidence type="ECO:0000313" key="7">
    <source>
        <dbReference type="EMBL" id="MDZ5458714.1"/>
    </source>
</evidence>
<organism evidence="7 8">
    <name type="scientific">Azohydromonas lata</name>
    <dbReference type="NCBI Taxonomy" id="45677"/>
    <lineage>
        <taxon>Bacteria</taxon>
        <taxon>Pseudomonadati</taxon>
        <taxon>Pseudomonadota</taxon>
        <taxon>Betaproteobacteria</taxon>
        <taxon>Burkholderiales</taxon>
        <taxon>Sphaerotilaceae</taxon>
        <taxon>Azohydromonas</taxon>
    </lineage>
</organism>
<dbReference type="SUPFAM" id="SSF53383">
    <property type="entry name" value="PLP-dependent transferases"/>
    <property type="match status" value="1"/>
</dbReference>
<evidence type="ECO:0000313" key="8">
    <source>
        <dbReference type="Proteomes" id="UP001293718"/>
    </source>
</evidence>
<evidence type="ECO:0000256" key="5">
    <source>
        <dbReference type="ARBA" id="ARBA00022898"/>
    </source>
</evidence>
<dbReference type="RefSeq" id="WP_322466722.1">
    <property type="nucleotide sequence ID" value="NZ_JAXOJX010000033.1"/>
</dbReference>
<dbReference type="InterPro" id="IPR005814">
    <property type="entry name" value="Aminotrans_3"/>
</dbReference>
<dbReference type="Gene3D" id="3.40.640.10">
    <property type="entry name" value="Type I PLP-dependent aspartate aminotransferase-like (Major domain)"/>
    <property type="match status" value="1"/>
</dbReference>
<dbReference type="PANTHER" id="PTHR43552">
    <property type="entry name" value="DIAMINOBUTYRATE--2-OXOGLUTARATE AMINOTRANSFERASE"/>
    <property type="match status" value="1"/>
</dbReference>
<keyword evidence="4" id="KW-0808">Transferase</keyword>
<keyword evidence="8" id="KW-1185">Reference proteome</keyword>
<dbReference type="PIRSF" id="PIRSF000521">
    <property type="entry name" value="Transaminase_4ab_Lys_Orn"/>
    <property type="match status" value="1"/>
</dbReference>
<dbReference type="Proteomes" id="UP001293718">
    <property type="component" value="Unassembled WGS sequence"/>
</dbReference>
<dbReference type="PANTHER" id="PTHR43552:SF1">
    <property type="entry name" value="DIAMINOBUTYRATE--2-OXOGLUTARATE AMINOTRANSFERASE"/>
    <property type="match status" value="1"/>
</dbReference>
<dbReference type="InterPro" id="IPR015421">
    <property type="entry name" value="PyrdxlP-dep_Trfase_major"/>
</dbReference>
<dbReference type="PROSITE" id="PS00600">
    <property type="entry name" value="AA_TRANSFER_CLASS_3"/>
    <property type="match status" value="1"/>
</dbReference>
<sequence length="458" mass="49481">MNSFEQRRLLLAERESNARTYARGIDRVISRGEIARVYDSQGREYIDCLACAGALPLGHNHPLIQEKVAEFLRSGQLQQALDIATPAKLDFVEALYRALPARFAEDARVQFCGPSGSDCVEAALKLFKTATGRRSVLAFQGAYHGMTMGSLGMMGNLGPKAAVSGSPAEIQFLPFPYAYRSPFGVGSRETEQLSLAFIENLLSDPESGVTKPALLIVEPIQGEGGCIPASAEWLRGLREITARHDVPLVLDEVQSGFGRSGDMFAHEYAGIVPDAILMSKAVGGGYPLAVMAYHRKYDRWGPGAHAGTFRGNQIALVSGAATLEYLQRPGVLEHVRQMGQLLRRRLDALQQRFACIGEIRGRGLMLGIELIDPQGPRDSHGRPPAHGSLAKALKRACLERGLIIETGGRHGAVMRMLPPLVVSADDIEEISRRFEAALSSAWPAAPVPGAIPEAALAI</sequence>
<comment type="cofactor">
    <cofactor evidence="1">
        <name>pyridoxal 5'-phosphate</name>
        <dbReference type="ChEBI" id="CHEBI:597326"/>
    </cofactor>
</comment>
<evidence type="ECO:0000256" key="6">
    <source>
        <dbReference type="RuleBase" id="RU003560"/>
    </source>
</evidence>
<accession>A0ABU5IHT7</accession>
<keyword evidence="3" id="KW-0032">Aminotransferase</keyword>
<dbReference type="InterPro" id="IPR015422">
    <property type="entry name" value="PyrdxlP-dep_Trfase_small"/>
</dbReference>
<evidence type="ECO:0000256" key="4">
    <source>
        <dbReference type="ARBA" id="ARBA00022679"/>
    </source>
</evidence>